<dbReference type="EMBL" id="PEZZ01000001">
    <property type="protein sequence ID" value="PIS05624.1"/>
    <property type="molecule type" value="Genomic_DNA"/>
</dbReference>
<organism evidence="7 8">
    <name type="scientific">Candidatus Buchananbacteria bacterium CG10_big_fil_rev_8_21_14_0_10_42_9</name>
    <dbReference type="NCBI Taxonomy" id="1974526"/>
    <lineage>
        <taxon>Bacteria</taxon>
        <taxon>Candidatus Buchananiibacteriota</taxon>
    </lineage>
</organism>
<dbReference type="NCBIfam" id="TIGR00576">
    <property type="entry name" value="dut"/>
    <property type="match status" value="1"/>
</dbReference>
<dbReference type="PANTHER" id="PTHR11241:SF0">
    <property type="entry name" value="DEOXYURIDINE 5'-TRIPHOSPHATE NUCLEOTIDOHYDROLASE"/>
    <property type="match status" value="1"/>
</dbReference>
<evidence type="ECO:0000256" key="3">
    <source>
        <dbReference type="ARBA" id="ARBA00022801"/>
    </source>
</evidence>
<evidence type="ECO:0000259" key="6">
    <source>
        <dbReference type="Pfam" id="PF00692"/>
    </source>
</evidence>
<evidence type="ECO:0000256" key="4">
    <source>
        <dbReference type="ARBA" id="ARBA00023080"/>
    </source>
</evidence>
<comment type="caution">
    <text evidence="7">The sequence shown here is derived from an EMBL/GenBank/DDBJ whole genome shotgun (WGS) entry which is preliminary data.</text>
</comment>
<dbReference type="GO" id="GO:0046081">
    <property type="term" value="P:dUTP catabolic process"/>
    <property type="evidence" value="ECO:0007669"/>
    <property type="project" value="InterPro"/>
</dbReference>
<dbReference type="InterPro" id="IPR029054">
    <property type="entry name" value="dUTPase-like"/>
</dbReference>
<dbReference type="InterPro" id="IPR008181">
    <property type="entry name" value="dUTPase"/>
</dbReference>
<dbReference type="GO" id="GO:0000287">
    <property type="term" value="F:magnesium ion binding"/>
    <property type="evidence" value="ECO:0007669"/>
    <property type="project" value="InterPro"/>
</dbReference>
<dbReference type="InterPro" id="IPR036157">
    <property type="entry name" value="dUTPase-like_sf"/>
</dbReference>
<evidence type="ECO:0000256" key="1">
    <source>
        <dbReference type="ARBA" id="ARBA00006581"/>
    </source>
</evidence>
<feature type="domain" description="dUTPase-like" evidence="6">
    <location>
        <begin position="18"/>
        <end position="144"/>
    </location>
</feature>
<evidence type="ECO:0000313" key="8">
    <source>
        <dbReference type="Proteomes" id="UP000230935"/>
    </source>
</evidence>
<dbReference type="SUPFAM" id="SSF51283">
    <property type="entry name" value="dUTPase-like"/>
    <property type="match status" value="1"/>
</dbReference>
<protein>
    <recommendedName>
        <fullName evidence="2">dUTP diphosphatase</fullName>
        <ecNumber evidence="2">3.6.1.23</ecNumber>
    </recommendedName>
</protein>
<reference evidence="8" key="1">
    <citation type="submission" date="2017-09" db="EMBL/GenBank/DDBJ databases">
        <title>Depth-based differentiation of microbial function through sediment-hosted aquifers and enrichment of novel symbionts in the deep terrestrial subsurface.</title>
        <authorList>
            <person name="Probst A.J."/>
            <person name="Ladd B."/>
            <person name="Jarett J.K."/>
            <person name="Geller-Mcgrath D.E."/>
            <person name="Sieber C.M.K."/>
            <person name="Emerson J.B."/>
            <person name="Anantharaman K."/>
            <person name="Thomas B.C."/>
            <person name="Malmstrom R."/>
            <person name="Stieglmeier M."/>
            <person name="Klingl A."/>
            <person name="Woyke T."/>
            <person name="Ryan C.M."/>
            <person name="Banfield J.F."/>
        </authorList>
    </citation>
    <scope>NUCLEOTIDE SEQUENCE [LARGE SCALE GENOMIC DNA]</scope>
</reference>
<name>A0A2H0W2Q5_9BACT</name>
<keyword evidence="3" id="KW-0378">Hydrolase</keyword>
<proteinExistence type="inferred from homology"/>
<dbReference type="AlphaFoldDB" id="A0A2H0W2Q5"/>
<dbReference type="CDD" id="cd07557">
    <property type="entry name" value="trimeric_dUTPase"/>
    <property type="match status" value="1"/>
</dbReference>
<gene>
    <name evidence="7" type="ORF">COT81_00050</name>
</gene>
<sequence length="145" mass="15739">MPKLSPKPIKVKLLHPDAQLPTRAYAGDAGLDLYAIEDSIIPAGKHGLIKFGLAVEIPEGYVGFIKDRGSMGRSGLHVIGGVMDSNYRGEYICSMINASDSDYKIEKGHRVAQLVILPYFTGLPSEADELSESERGEKRYASSGK</sequence>
<evidence type="ECO:0000256" key="2">
    <source>
        <dbReference type="ARBA" id="ARBA00012379"/>
    </source>
</evidence>
<dbReference type="Proteomes" id="UP000230935">
    <property type="component" value="Unassembled WGS sequence"/>
</dbReference>
<dbReference type="GO" id="GO:0006226">
    <property type="term" value="P:dUMP biosynthetic process"/>
    <property type="evidence" value="ECO:0007669"/>
    <property type="project" value="InterPro"/>
</dbReference>
<dbReference type="Gene3D" id="2.70.40.10">
    <property type="match status" value="1"/>
</dbReference>
<evidence type="ECO:0000256" key="5">
    <source>
        <dbReference type="ARBA" id="ARBA00047686"/>
    </source>
</evidence>
<dbReference type="Pfam" id="PF00692">
    <property type="entry name" value="dUTPase"/>
    <property type="match status" value="1"/>
</dbReference>
<keyword evidence="4" id="KW-0546">Nucleotide metabolism</keyword>
<comment type="catalytic activity">
    <reaction evidence="5">
        <text>dUTP + H2O = dUMP + diphosphate + H(+)</text>
        <dbReference type="Rhea" id="RHEA:10248"/>
        <dbReference type="ChEBI" id="CHEBI:15377"/>
        <dbReference type="ChEBI" id="CHEBI:15378"/>
        <dbReference type="ChEBI" id="CHEBI:33019"/>
        <dbReference type="ChEBI" id="CHEBI:61555"/>
        <dbReference type="ChEBI" id="CHEBI:246422"/>
        <dbReference type="EC" id="3.6.1.23"/>
    </reaction>
</comment>
<evidence type="ECO:0000313" key="7">
    <source>
        <dbReference type="EMBL" id="PIS05624.1"/>
    </source>
</evidence>
<dbReference type="PANTHER" id="PTHR11241">
    <property type="entry name" value="DEOXYURIDINE 5'-TRIPHOSPHATE NUCLEOTIDOHYDROLASE"/>
    <property type="match status" value="1"/>
</dbReference>
<comment type="similarity">
    <text evidence="1">Belongs to the dUTPase family.</text>
</comment>
<dbReference type="EC" id="3.6.1.23" evidence="2"/>
<dbReference type="InterPro" id="IPR033704">
    <property type="entry name" value="dUTPase_trimeric"/>
</dbReference>
<dbReference type="GO" id="GO:0004170">
    <property type="term" value="F:dUTP diphosphatase activity"/>
    <property type="evidence" value="ECO:0007669"/>
    <property type="project" value="UniProtKB-EC"/>
</dbReference>
<accession>A0A2H0W2Q5</accession>